<keyword evidence="1" id="KW-1133">Transmembrane helix</keyword>
<keyword evidence="1" id="KW-0472">Membrane</keyword>
<dbReference type="OrthoDB" id="59090at84567"/>
<accession>A0A327ST82</accession>
<comment type="caution">
    <text evidence="2">The sequence shown here is derived from an EMBL/GenBank/DDBJ whole genome shotgun (WGS) entry which is preliminary data.</text>
</comment>
<feature type="transmembrane region" description="Helical" evidence="1">
    <location>
        <begin position="165"/>
        <end position="183"/>
    </location>
</feature>
<sequence>MKKVFIILTAVILLNGCGVFNKVFKHKTSSSELTESSHSEKISSQFVADDNSIITITESLDTAVKTPVVNGQGKRKVNLETIKNGLNTIDDEFINLEQIYNPVDSTLYSKYTLKPQKVNVPKQRKTEIRNNIKTTKAENKESKEEDKKLIKKSDAIVERKADYKVIFIIIFIICLFIFAAWLFKRGVK</sequence>
<organism evidence="2 3">
    <name type="scientific">Pedobacter cryoconitis</name>
    <dbReference type="NCBI Taxonomy" id="188932"/>
    <lineage>
        <taxon>Bacteria</taxon>
        <taxon>Pseudomonadati</taxon>
        <taxon>Bacteroidota</taxon>
        <taxon>Sphingobacteriia</taxon>
        <taxon>Sphingobacteriales</taxon>
        <taxon>Sphingobacteriaceae</taxon>
        <taxon>Pedobacter</taxon>
    </lineage>
</organism>
<dbReference type="Proteomes" id="UP000249754">
    <property type="component" value="Unassembled WGS sequence"/>
</dbReference>
<dbReference type="AlphaFoldDB" id="A0A327ST82"/>
<keyword evidence="1" id="KW-0812">Transmembrane</keyword>
<name>A0A327ST82_9SPHI</name>
<evidence type="ECO:0000313" key="3">
    <source>
        <dbReference type="Proteomes" id="UP000249754"/>
    </source>
</evidence>
<protein>
    <submittedName>
        <fullName evidence="2">Uncharacterized protein</fullName>
    </submittedName>
</protein>
<reference evidence="2 3" key="1">
    <citation type="submission" date="2018-06" db="EMBL/GenBank/DDBJ databases">
        <title>Genomic Encyclopedia of Archaeal and Bacterial Type Strains, Phase II (KMG-II): from individual species to whole genera.</title>
        <authorList>
            <person name="Goeker M."/>
        </authorList>
    </citation>
    <scope>NUCLEOTIDE SEQUENCE [LARGE SCALE GENOMIC DNA]</scope>
    <source>
        <strain evidence="2 3">DSM 14825</strain>
    </source>
</reference>
<dbReference type="RefSeq" id="WP_111634570.1">
    <property type="nucleotide sequence ID" value="NZ_QLLR01000016.1"/>
</dbReference>
<proteinExistence type="predicted"/>
<evidence type="ECO:0000313" key="2">
    <source>
        <dbReference type="EMBL" id="RAJ28857.1"/>
    </source>
</evidence>
<evidence type="ECO:0000256" key="1">
    <source>
        <dbReference type="SAM" id="Phobius"/>
    </source>
</evidence>
<gene>
    <name evidence="2" type="ORF">LY11_03131</name>
</gene>
<dbReference type="EMBL" id="QLLR01000016">
    <property type="protein sequence ID" value="RAJ28857.1"/>
    <property type="molecule type" value="Genomic_DNA"/>
</dbReference>